<keyword evidence="4 7" id="KW-0808">Transferase</keyword>
<dbReference type="SUPFAM" id="SSF53383">
    <property type="entry name" value="PLP-dependent transferases"/>
    <property type="match status" value="1"/>
</dbReference>
<dbReference type="InterPro" id="IPR015421">
    <property type="entry name" value="PyrdxlP-dep_Trfase_major"/>
</dbReference>
<dbReference type="GO" id="GO:0030170">
    <property type="term" value="F:pyridoxal phosphate binding"/>
    <property type="evidence" value="ECO:0007669"/>
    <property type="project" value="InterPro"/>
</dbReference>
<comment type="cofactor">
    <cofactor evidence="1">
        <name>pyridoxal 5'-phosphate</name>
        <dbReference type="ChEBI" id="CHEBI:597326"/>
    </cofactor>
</comment>
<proteinExistence type="inferred from homology"/>
<evidence type="ECO:0000259" key="6">
    <source>
        <dbReference type="Pfam" id="PF00155"/>
    </source>
</evidence>
<dbReference type="PANTHER" id="PTHR42790:SF19">
    <property type="entry name" value="KYNURENINE_ALPHA-AMINOADIPATE AMINOTRANSFERASE, MITOCHONDRIAL"/>
    <property type="match status" value="1"/>
</dbReference>
<dbReference type="STRING" id="765915.A0A1Y2HIZ4"/>
<dbReference type="AlphaFoldDB" id="A0A1Y2HIZ4"/>
<evidence type="ECO:0000256" key="5">
    <source>
        <dbReference type="ARBA" id="ARBA00022898"/>
    </source>
</evidence>
<dbReference type="InterPro" id="IPR004839">
    <property type="entry name" value="Aminotransferase_I/II_large"/>
</dbReference>
<dbReference type="OrthoDB" id="691673at2759"/>
<feature type="domain" description="Aminotransferase class I/classII large" evidence="6">
    <location>
        <begin position="90"/>
        <end position="422"/>
    </location>
</feature>
<keyword evidence="3" id="KW-0032">Aminotransferase</keyword>
<dbReference type="EMBL" id="MCFL01000039">
    <property type="protein sequence ID" value="ORZ33042.1"/>
    <property type="molecule type" value="Genomic_DNA"/>
</dbReference>
<comment type="similarity">
    <text evidence="2">Belongs to the class-I pyridoxal-phosphate-dependent aminotransferase family.</text>
</comment>
<dbReference type="Proteomes" id="UP000193411">
    <property type="component" value="Unassembled WGS sequence"/>
</dbReference>
<evidence type="ECO:0000256" key="4">
    <source>
        <dbReference type="ARBA" id="ARBA00022679"/>
    </source>
</evidence>
<evidence type="ECO:0000256" key="1">
    <source>
        <dbReference type="ARBA" id="ARBA00001933"/>
    </source>
</evidence>
<dbReference type="PANTHER" id="PTHR42790">
    <property type="entry name" value="AMINOTRANSFERASE"/>
    <property type="match status" value="1"/>
</dbReference>
<dbReference type="GO" id="GO:0008483">
    <property type="term" value="F:transaminase activity"/>
    <property type="evidence" value="ECO:0007669"/>
    <property type="project" value="UniProtKB-KW"/>
</dbReference>
<evidence type="ECO:0000256" key="3">
    <source>
        <dbReference type="ARBA" id="ARBA00022576"/>
    </source>
</evidence>
<dbReference type="Gene3D" id="3.40.640.10">
    <property type="entry name" value="Type I PLP-dependent aspartate aminotransferase-like (Major domain)"/>
    <property type="match status" value="1"/>
</dbReference>
<organism evidence="7 8">
    <name type="scientific">Catenaria anguillulae PL171</name>
    <dbReference type="NCBI Taxonomy" id="765915"/>
    <lineage>
        <taxon>Eukaryota</taxon>
        <taxon>Fungi</taxon>
        <taxon>Fungi incertae sedis</taxon>
        <taxon>Blastocladiomycota</taxon>
        <taxon>Blastocladiomycetes</taxon>
        <taxon>Blastocladiales</taxon>
        <taxon>Catenariaceae</taxon>
        <taxon>Catenaria</taxon>
    </lineage>
</organism>
<evidence type="ECO:0000256" key="2">
    <source>
        <dbReference type="ARBA" id="ARBA00007441"/>
    </source>
</evidence>
<gene>
    <name evidence="7" type="ORF">BCR44DRAFT_65668</name>
</gene>
<keyword evidence="8" id="KW-1185">Reference proteome</keyword>
<accession>A0A1Y2HIZ4</accession>
<dbReference type="GO" id="GO:1901605">
    <property type="term" value="P:alpha-amino acid metabolic process"/>
    <property type="evidence" value="ECO:0007669"/>
    <property type="project" value="TreeGrafter"/>
</dbReference>
<dbReference type="InterPro" id="IPR050859">
    <property type="entry name" value="Class-I_PLP-dep_aminotransf"/>
</dbReference>
<protein>
    <submittedName>
        <fullName evidence="7">Pyridoxal phosphate-dependent transferase</fullName>
    </submittedName>
</protein>
<evidence type="ECO:0000313" key="8">
    <source>
        <dbReference type="Proteomes" id="UP000193411"/>
    </source>
</evidence>
<name>A0A1Y2HIZ4_9FUNG</name>
<dbReference type="InterPro" id="IPR015424">
    <property type="entry name" value="PyrdxlP-dep_Trfase"/>
</dbReference>
<reference evidence="7 8" key="1">
    <citation type="submission" date="2016-07" db="EMBL/GenBank/DDBJ databases">
        <title>Pervasive Adenine N6-methylation of Active Genes in Fungi.</title>
        <authorList>
            <consortium name="DOE Joint Genome Institute"/>
            <person name="Mondo S.J."/>
            <person name="Dannebaum R.O."/>
            <person name="Kuo R.C."/>
            <person name="Labutti K."/>
            <person name="Haridas S."/>
            <person name="Kuo A."/>
            <person name="Salamov A."/>
            <person name="Ahrendt S.R."/>
            <person name="Lipzen A."/>
            <person name="Sullivan W."/>
            <person name="Andreopoulos W.B."/>
            <person name="Clum A."/>
            <person name="Lindquist E."/>
            <person name="Daum C."/>
            <person name="Ramamoorthy G.K."/>
            <person name="Gryganskyi A."/>
            <person name="Culley D."/>
            <person name="Magnuson J.K."/>
            <person name="James T.Y."/>
            <person name="O'Malley M.A."/>
            <person name="Stajich J.E."/>
            <person name="Spatafora J.W."/>
            <person name="Visel A."/>
            <person name="Grigoriev I.V."/>
        </authorList>
    </citation>
    <scope>NUCLEOTIDE SEQUENCE [LARGE SCALE GENOMIC DNA]</scope>
    <source>
        <strain evidence="7 8">PL171</strain>
    </source>
</reference>
<comment type="caution">
    <text evidence="7">The sequence shown here is derived from an EMBL/GenBank/DDBJ whole genome shotgun (WGS) entry which is preliminary data.</text>
</comment>
<keyword evidence="5" id="KW-0663">Pyridoxal phosphate</keyword>
<dbReference type="CDD" id="cd00609">
    <property type="entry name" value="AAT_like"/>
    <property type="match status" value="1"/>
</dbReference>
<sequence>MSTTSTTAAAAAAARITPRPIQASAYPSLLTPHSLARQPSAIRALLPLAQLPGMISLAGGLPNPATFPIADLSITFTNGQQVSLGPDRTRAALQYGPTPGLPDLVNFLTKLQEHVHGPPAKGHQVGRGVMVGNGSQDLLAKALAMVLQPGDSLLVESPCYVGTLAILKPMVKALGIKLISVPTDAQGVIPGELDRIMSTLDASVKRPKFMYTVPTGGNPTGNTASLDRRVAVYGLLQKHDLMLLEDDPYYYLQFPNGGVTSPALANELTHAPSTVDADADARLGEQFRSTLLPSYLALDTDARVLRFESFSKVVSAGLRLGMVTGPQPLIDRIALDVQSTSLQPTGPSQAIFHALADSLWSHNPSRFLAHAARVASFYQSRRDALVRAIEAEGLVARGLVEVSVPQAGMFLWLKVPKVKDTGVVINKYARDAKVLLLPGLEFMPLGGDCQCTLSSRHGLAPTSTSTPTGNGPARRPWDCTRHARGSWRRDSHAPYIARVPDFATNGHDPRLTQRVELSRDIGNHLDRCLILDRAARAQ</sequence>
<evidence type="ECO:0000313" key="7">
    <source>
        <dbReference type="EMBL" id="ORZ33042.1"/>
    </source>
</evidence>
<dbReference type="Pfam" id="PF00155">
    <property type="entry name" value="Aminotran_1_2"/>
    <property type="match status" value="1"/>
</dbReference>